<feature type="domain" description="Phosphatidic acid phosphatase type 2/haloperoxidase" evidence="8">
    <location>
        <begin position="63"/>
        <end position="170"/>
    </location>
</feature>
<dbReference type="GO" id="GO:0005886">
    <property type="term" value="C:plasma membrane"/>
    <property type="evidence" value="ECO:0007669"/>
    <property type="project" value="UniProtKB-SubCell"/>
</dbReference>
<keyword evidence="5 7" id="KW-1133">Transmembrane helix</keyword>
<proteinExistence type="predicted"/>
<dbReference type="Proteomes" id="UP000065807">
    <property type="component" value="Chromosome"/>
</dbReference>
<dbReference type="Pfam" id="PF01569">
    <property type="entry name" value="PAP2"/>
    <property type="match status" value="1"/>
</dbReference>
<evidence type="ECO:0000256" key="2">
    <source>
        <dbReference type="ARBA" id="ARBA00022475"/>
    </source>
</evidence>
<evidence type="ECO:0000256" key="3">
    <source>
        <dbReference type="ARBA" id="ARBA00022692"/>
    </source>
</evidence>
<sequence length="174" mass="18758">MARWLGTLHQGELNLFATVHVRWARQWLDRTMRFVTELAGPVPSVALCLLFLANANVRSPLGWRLLVATGGSHLLVQVLKRVIQRDRPYLVIEGSRGIVAPLADHSFPSGHTTAAVSMAVVLSAAQPLLTPLLGALAALVGFSRTYLGHHYPTDVLAGALIGILFGIWSVALIA</sequence>
<evidence type="ECO:0000313" key="9">
    <source>
        <dbReference type="EMBL" id="BAS25923.1"/>
    </source>
</evidence>
<dbReference type="InterPro" id="IPR036938">
    <property type="entry name" value="PAP2/HPO_sf"/>
</dbReference>
<gene>
    <name evidence="9" type="ORF">LIP_0066</name>
</gene>
<keyword evidence="3 7" id="KW-0812">Transmembrane</keyword>
<dbReference type="KEGG" id="lpil:LIP_0066"/>
<evidence type="ECO:0000256" key="7">
    <source>
        <dbReference type="SAM" id="Phobius"/>
    </source>
</evidence>
<dbReference type="SUPFAM" id="SSF48317">
    <property type="entry name" value="Acid phosphatase/Vanadium-dependent haloperoxidase"/>
    <property type="match status" value="1"/>
</dbReference>
<evidence type="ECO:0000259" key="8">
    <source>
        <dbReference type="SMART" id="SM00014"/>
    </source>
</evidence>
<dbReference type="Gene3D" id="1.20.144.10">
    <property type="entry name" value="Phosphatidic acid phosphatase type 2/haloperoxidase"/>
    <property type="match status" value="2"/>
</dbReference>
<dbReference type="OrthoDB" id="9789113at2"/>
<dbReference type="InterPro" id="IPR000326">
    <property type="entry name" value="PAP2/HPO"/>
</dbReference>
<dbReference type="EMBL" id="AP014924">
    <property type="protein sequence ID" value="BAS25923.1"/>
    <property type="molecule type" value="Genomic_DNA"/>
</dbReference>
<evidence type="ECO:0000313" key="10">
    <source>
        <dbReference type="Proteomes" id="UP000065807"/>
    </source>
</evidence>
<keyword evidence="2" id="KW-1003">Cell membrane</keyword>
<feature type="transmembrane region" description="Helical" evidence="7">
    <location>
        <begin position="119"/>
        <end position="143"/>
    </location>
</feature>
<evidence type="ECO:0000256" key="1">
    <source>
        <dbReference type="ARBA" id="ARBA00004651"/>
    </source>
</evidence>
<accession>A0A0K2SFN9</accession>
<organism evidence="9 10">
    <name type="scientific">Limnochorda pilosa</name>
    <dbReference type="NCBI Taxonomy" id="1555112"/>
    <lineage>
        <taxon>Bacteria</taxon>
        <taxon>Bacillati</taxon>
        <taxon>Bacillota</taxon>
        <taxon>Limnochordia</taxon>
        <taxon>Limnochordales</taxon>
        <taxon>Limnochordaceae</taxon>
        <taxon>Limnochorda</taxon>
    </lineage>
</organism>
<evidence type="ECO:0000256" key="4">
    <source>
        <dbReference type="ARBA" id="ARBA00022801"/>
    </source>
</evidence>
<protein>
    <recommendedName>
        <fullName evidence="8">Phosphatidic acid phosphatase type 2/haloperoxidase domain-containing protein</fullName>
    </recommendedName>
</protein>
<comment type="subcellular location">
    <subcellularLocation>
        <location evidence="1">Cell membrane</location>
        <topology evidence="1">Multi-pass membrane protein</topology>
    </subcellularLocation>
</comment>
<feature type="transmembrane region" description="Helical" evidence="7">
    <location>
        <begin position="155"/>
        <end position="173"/>
    </location>
</feature>
<keyword evidence="10" id="KW-1185">Reference proteome</keyword>
<dbReference type="SMART" id="SM00014">
    <property type="entry name" value="acidPPc"/>
    <property type="match status" value="1"/>
</dbReference>
<dbReference type="PANTHER" id="PTHR14969">
    <property type="entry name" value="SPHINGOSINE-1-PHOSPHATE PHOSPHOHYDROLASE"/>
    <property type="match status" value="1"/>
</dbReference>
<dbReference type="GO" id="GO:0016787">
    <property type="term" value="F:hydrolase activity"/>
    <property type="evidence" value="ECO:0007669"/>
    <property type="project" value="UniProtKB-KW"/>
</dbReference>
<dbReference type="AlphaFoldDB" id="A0A0K2SFN9"/>
<name>A0A0K2SFN9_LIMPI</name>
<keyword evidence="4" id="KW-0378">Hydrolase</keyword>
<reference evidence="10" key="2">
    <citation type="journal article" date="2016" name="Int. J. Syst. Evol. Microbiol.">
        <title>Complete genome sequence and cell structure of Limnochorda pilosa, a Gram-negative spore-former within the phylum Firmicutes.</title>
        <authorList>
            <person name="Watanabe M."/>
            <person name="Kojima H."/>
            <person name="Fukui M."/>
        </authorList>
    </citation>
    <scope>NUCLEOTIDE SEQUENCE [LARGE SCALE GENOMIC DNA]</scope>
    <source>
        <strain evidence="10">HC45</strain>
    </source>
</reference>
<dbReference type="RefSeq" id="WP_068132797.1">
    <property type="nucleotide sequence ID" value="NZ_AP014924.1"/>
</dbReference>
<evidence type="ECO:0000256" key="5">
    <source>
        <dbReference type="ARBA" id="ARBA00022989"/>
    </source>
</evidence>
<keyword evidence="6 7" id="KW-0472">Membrane</keyword>
<reference evidence="10" key="1">
    <citation type="submission" date="2015-07" db="EMBL/GenBank/DDBJ databases">
        <title>Complete genome sequence and phylogenetic analysis of Limnochorda pilosa.</title>
        <authorList>
            <person name="Watanabe M."/>
            <person name="Kojima H."/>
            <person name="Fukui M."/>
        </authorList>
    </citation>
    <scope>NUCLEOTIDE SEQUENCE [LARGE SCALE GENOMIC DNA]</scope>
    <source>
        <strain evidence="10">HC45</strain>
    </source>
</reference>
<dbReference type="PANTHER" id="PTHR14969:SF62">
    <property type="entry name" value="DECAPRENYLPHOSPHORYL-5-PHOSPHORIBOSE PHOSPHATASE RV3807C-RELATED"/>
    <property type="match status" value="1"/>
</dbReference>
<evidence type="ECO:0000256" key="6">
    <source>
        <dbReference type="ARBA" id="ARBA00023136"/>
    </source>
</evidence>
<dbReference type="STRING" id="1555112.LIP_0066"/>